<dbReference type="CDD" id="cd01133">
    <property type="entry name" value="F1-ATPase_beta_CD"/>
    <property type="match status" value="1"/>
</dbReference>
<dbReference type="InterPro" id="IPR027417">
    <property type="entry name" value="P-loop_NTPase"/>
</dbReference>
<protein>
    <recommendedName>
        <fullName evidence="13">ATP synthase subunit beta</fullName>
        <ecNumber evidence="13">7.1.2.2</ecNumber>
    </recommendedName>
    <alternativeName>
        <fullName evidence="13">ATP synthase F1 sector subunit beta</fullName>
    </alternativeName>
    <alternativeName>
        <fullName evidence="13">F-ATPase subunit beta</fullName>
    </alternativeName>
</protein>
<dbReference type="InterPro" id="IPR036121">
    <property type="entry name" value="ATPase_F1/V1/A1_a/bsu_N_sf"/>
</dbReference>
<keyword evidence="7 13" id="KW-0067">ATP-binding</keyword>
<dbReference type="AlphaFoldDB" id="A0AAX1XAK4"/>
<keyword evidence="6 13" id="KW-0375">Hydrogen ion transport</keyword>
<evidence type="ECO:0000256" key="6">
    <source>
        <dbReference type="ARBA" id="ARBA00022781"/>
    </source>
</evidence>
<feature type="domain" description="AAA+ ATPase" evidence="15">
    <location>
        <begin position="177"/>
        <end position="360"/>
    </location>
</feature>
<evidence type="ECO:0000256" key="14">
    <source>
        <dbReference type="SAM" id="MobiDB-lite"/>
    </source>
</evidence>
<keyword evidence="5 13" id="KW-0547">Nucleotide-binding</keyword>
<evidence type="ECO:0000256" key="12">
    <source>
        <dbReference type="ARBA" id="ARBA00023310"/>
    </source>
</evidence>
<evidence type="ECO:0000313" key="17">
    <source>
        <dbReference type="Proteomes" id="UP000269379"/>
    </source>
</evidence>
<dbReference type="InterPro" id="IPR055190">
    <property type="entry name" value="ATP-synt_VA_C"/>
</dbReference>
<dbReference type="GeneID" id="92977164"/>
<dbReference type="GO" id="GO:0046933">
    <property type="term" value="F:proton-transporting ATP synthase activity, rotational mechanism"/>
    <property type="evidence" value="ECO:0007669"/>
    <property type="project" value="UniProtKB-UniRule"/>
</dbReference>
<dbReference type="SMART" id="SM00382">
    <property type="entry name" value="AAA"/>
    <property type="match status" value="1"/>
</dbReference>
<keyword evidence="12 13" id="KW-0066">ATP synthesis</keyword>
<dbReference type="Proteomes" id="UP000269379">
    <property type="component" value="Unassembled WGS sequence"/>
</dbReference>
<dbReference type="SUPFAM" id="SSF52540">
    <property type="entry name" value="P-loop containing nucleoside triphosphate hydrolases"/>
    <property type="match status" value="1"/>
</dbReference>
<comment type="similarity">
    <text evidence="2 13">Belongs to the ATPase alpha/beta chains family.</text>
</comment>
<evidence type="ECO:0000256" key="8">
    <source>
        <dbReference type="ARBA" id="ARBA00022967"/>
    </source>
</evidence>
<dbReference type="KEGG" id="bmaf:DM51_3884"/>
<dbReference type="GO" id="GO:0005886">
    <property type="term" value="C:plasma membrane"/>
    <property type="evidence" value="ECO:0007669"/>
    <property type="project" value="UniProtKB-SubCell"/>
</dbReference>
<dbReference type="GO" id="GO:0045259">
    <property type="term" value="C:proton-transporting ATP synthase complex"/>
    <property type="evidence" value="ECO:0007669"/>
    <property type="project" value="UniProtKB-KW"/>
</dbReference>
<evidence type="ECO:0000256" key="9">
    <source>
        <dbReference type="ARBA" id="ARBA00023065"/>
    </source>
</evidence>
<evidence type="ECO:0000256" key="11">
    <source>
        <dbReference type="ARBA" id="ARBA00023196"/>
    </source>
</evidence>
<dbReference type="InterPro" id="IPR020003">
    <property type="entry name" value="ATPase_a/bsu_AS"/>
</dbReference>
<dbReference type="PROSITE" id="PS00152">
    <property type="entry name" value="ATPASE_ALPHA_BETA"/>
    <property type="match status" value="1"/>
</dbReference>
<keyword evidence="3 13" id="KW-0813">Transport</keyword>
<proteinExistence type="inferred from homology"/>
<keyword evidence="10 13" id="KW-0472">Membrane</keyword>
<dbReference type="InterPro" id="IPR003593">
    <property type="entry name" value="AAA+_ATPase"/>
</dbReference>
<dbReference type="PANTHER" id="PTHR15184:SF71">
    <property type="entry name" value="ATP SYNTHASE SUBUNIT BETA, MITOCHONDRIAL"/>
    <property type="match status" value="1"/>
</dbReference>
<comment type="function">
    <text evidence="13">Produces ATP from ADP in the presence of a proton gradient across the membrane. The catalytic sites are hosted primarily by the beta subunits.</text>
</comment>
<dbReference type="Gene3D" id="2.40.10.170">
    <property type="match status" value="1"/>
</dbReference>
<name>A0AAX1XAK4_BURML</name>
<evidence type="ECO:0000259" key="15">
    <source>
        <dbReference type="SMART" id="SM00382"/>
    </source>
</evidence>
<sequence>MADPQATNGTGAVCAERDASDVGDVSDVGDARDEGAGRVVAVRGAVVDVAFDGGALPALNEALTIPVDGAAPILAEVHAHLSDAAVRALALGPTGGLRRGAAVRATGGPIRVPVGDAVLGRLLSVTGAPGDDGAALAADVERRPIHRGAPLLAEQKSANALFATGIKVIDLLAPLAQGGKAAMFGGAGVGKTVFVMELIHAMVERYRGISVFAGIGERSREGHEMLLDMRGSGVLGRTVLVYGQMNEPPGARWRVPLTALAIAEYFRDERAQNVLLLMDNVFRFVQAGAEVSGLLGRLPSRVGYQPTLASEVAALQERIASVEGAAVTAIEAVYVPADDFTDPAVTAIAAHVDSMVVLSRAMAAEGMYPAIDPVASSSILLDPLVVGEAHVEVAIEVRRVIEHYRELQDVIALLGIDELGADDRRLVGRARRLQRFLTQPFAVTEAFTGQAGASVEIADTIAGCRAILRGDCDDWRESSLYMVGTLDDARRKEAAAREADARREAAAAASGAGPGTTSDPASGSAEPQGARHGR</sequence>
<evidence type="ECO:0000313" key="16">
    <source>
        <dbReference type="EMBL" id="RPA28355.1"/>
    </source>
</evidence>
<feature type="binding site" evidence="13">
    <location>
        <begin position="185"/>
        <end position="192"/>
    </location>
    <ligand>
        <name>ATP</name>
        <dbReference type="ChEBI" id="CHEBI:30616"/>
    </ligand>
</feature>
<dbReference type="EMBL" id="RKJW01000001">
    <property type="protein sequence ID" value="RPA28355.1"/>
    <property type="molecule type" value="Genomic_DNA"/>
</dbReference>
<dbReference type="Gene3D" id="3.40.50.300">
    <property type="entry name" value="P-loop containing nucleotide triphosphate hydrolases"/>
    <property type="match status" value="1"/>
</dbReference>
<dbReference type="SUPFAM" id="SSF47917">
    <property type="entry name" value="C-terminal domain of alpha and beta subunits of F1 ATP synthase"/>
    <property type="match status" value="1"/>
</dbReference>
<evidence type="ECO:0000256" key="7">
    <source>
        <dbReference type="ARBA" id="ARBA00022840"/>
    </source>
</evidence>
<keyword evidence="8 13" id="KW-1278">Translocase</keyword>
<dbReference type="Pfam" id="PF22919">
    <property type="entry name" value="ATP-synt_VA_C"/>
    <property type="match status" value="1"/>
</dbReference>
<evidence type="ECO:0000256" key="2">
    <source>
        <dbReference type="ARBA" id="ARBA00008936"/>
    </source>
</evidence>
<accession>A0AAX1XAK4</accession>
<dbReference type="KEGG" id="bmal:DM55_3588"/>
<comment type="caution">
    <text evidence="16">The sequence shown here is derived from an EMBL/GenBank/DDBJ whole genome shotgun (WGS) entry which is preliminary data.</text>
</comment>
<dbReference type="GO" id="GO:0005524">
    <property type="term" value="F:ATP binding"/>
    <property type="evidence" value="ECO:0007669"/>
    <property type="project" value="UniProtKB-UniRule"/>
</dbReference>
<dbReference type="Gene3D" id="1.10.1140.10">
    <property type="entry name" value="Bovine Mitochondrial F1-atpase, Atp Synthase Beta Chain, Chain D, domain 3"/>
    <property type="match status" value="1"/>
</dbReference>
<comment type="subcellular location">
    <subcellularLocation>
        <location evidence="13">Cell membrane</location>
        <topology evidence="13">Peripheral membrane protein</topology>
    </subcellularLocation>
    <subcellularLocation>
        <location evidence="1">Membrane</location>
    </subcellularLocation>
</comment>
<dbReference type="InterPro" id="IPR004100">
    <property type="entry name" value="ATPase_F1/V1/A1_a/bsu_N"/>
</dbReference>
<organism evidence="16 17">
    <name type="scientific">Burkholderia mallei</name>
    <name type="common">Pseudomonas mallei</name>
    <dbReference type="NCBI Taxonomy" id="13373"/>
    <lineage>
        <taxon>Bacteria</taxon>
        <taxon>Pseudomonadati</taxon>
        <taxon>Pseudomonadota</taxon>
        <taxon>Betaproteobacteria</taxon>
        <taxon>Burkholderiales</taxon>
        <taxon>Burkholderiaceae</taxon>
        <taxon>Burkholderia</taxon>
        <taxon>pseudomallei group</taxon>
    </lineage>
</organism>
<dbReference type="SUPFAM" id="SSF50615">
    <property type="entry name" value="N-terminal domain of alpha and beta subunits of F1 ATP synthase"/>
    <property type="match status" value="1"/>
</dbReference>
<dbReference type="InterPro" id="IPR024034">
    <property type="entry name" value="ATPase_F1/V1_b/a_C"/>
</dbReference>
<dbReference type="InterPro" id="IPR005722">
    <property type="entry name" value="ATP_synth_F1_bsu"/>
</dbReference>
<dbReference type="HAMAP" id="MF_01347">
    <property type="entry name" value="ATP_synth_beta_bact"/>
    <property type="match status" value="1"/>
</dbReference>
<dbReference type="KEGG" id="bmai:DM57_05575"/>
<dbReference type="SMR" id="A0AAX1XAK4"/>
<evidence type="ECO:0000256" key="4">
    <source>
        <dbReference type="ARBA" id="ARBA00022475"/>
    </source>
</evidence>
<dbReference type="PANTHER" id="PTHR15184">
    <property type="entry name" value="ATP SYNTHASE"/>
    <property type="match status" value="1"/>
</dbReference>
<dbReference type="Pfam" id="PF00006">
    <property type="entry name" value="ATP-synt_ab"/>
    <property type="match status" value="1"/>
</dbReference>
<evidence type="ECO:0000256" key="13">
    <source>
        <dbReference type="HAMAP-Rule" id="MF_01347"/>
    </source>
</evidence>
<dbReference type="InterPro" id="IPR000194">
    <property type="entry name" value="ATPase_F1/V1/A1_a/bsu_nucl-bd"/>
</dbReference>
<keyword evidence="4 13" id="KW-1003">Cell membrane</keyword>
<dbReference type="RefSeq" id="WP_004188073.1">
    <property type="nucleotide sequence ID" value="NZ_CAJMTF010000042.1"/>
</dbReference>
<evidence type="ECO:0000256" key="3">
    <source>
        <dbReference type="ARBA" id="ARBA00022448"/>
    </source>
</evidence>
<dbReference type="NCBIfam" id="TIGR01039">
    <property type="entry name" value="atpD"/>
    <property type="match status" value="1"/>
</dbReference>
<dbReference type="Pfam" id="PF02874">
    <property type="entry name" value="ATP-synt_ab_N"/>
    <property type="match status" value="1"/>
</dbReference>
<reference evidence="17" key="1">
    <citation type="submission" date="2018-10" db="EMBL/GenBank/DDBJ databases">
        <title>FDA dAtabase for Regulatory Grade micrObial Sequences (FDA-ARGOS): Supporting development and validation of Infectious Disease Dx tests.</title>
        <authorList>
            <person name="Minogue T."/>
            <person name="Wolcott M."/>
            <person name="Wasieloski L."/>
            <person name="Aguilar W."/>
            <person name="Moore D."/>
            <person name="Jaissle J."/>
            <person name="Tallon L."/>
            <person name="Sadzewicz L."/>
            <person name="Zhao X."/>
            <person name="Vavikolanu K."/>
            <person name="Mehta A."/>
            <person name="Aluvathingal J."/>
            <person name="Nadendla S."/>
            <person name="Yan Y."/>
            <person name="Sichtig H."/>
        </authorList>
    </citation>
    <scope>NUCLEOTIDE SEQUENCE [LARGE SCALE GENOMIC DNA]</scope>
    <source>
        <strain evidence="17">FDAARGOS_588</strain>
    </source>
</reference>
<dbReference type="EC" id="7.1.2.2" evidence="13"/>
<keyword evidence="9 13" id="KW-0406">Ion transport</keyword>
<gene>
    <name evidence="13" type="primary">atpD</name>
    <name evidence="16" type="ORF">EGT70_00985</name>
</gene>
<dbReference type="CDD" id="cd18110">
    <property type="entry name" value="ATP-synt_F1_beta_C"/>
    <property type="match status" value="1"/>
</dbReference>
<dbReference type="KEGG" id="bmaq:DM76_4283"/>
<keyword evidence="11 13" id="KW-0139">CF(1)</keyword>
<evidence type="ECO:0000256" key="10">
    <source>
        <dbReference type="ARBA" id="ARBA00023136"/>
    </source>
</evidence>
<comment type="catalytic activity">
    <reaction evidence="13">
        <text>ATP + H2O + 4 H(+)(in) = ADP + phosphate + 5 H(+)(out)</text>
        <dbReference type="Rhea" id="RHEA:57720"/>
        <dbReference type="ChEBI" id="CHEBI:15377"/>
        <dbReference type="ChEBI" id="CHEBI:15378"/>
        <dbReference type="ChEBI" id="CHEBI:30616"/>
        <dbReference type="ChEBI" id="CHEBI:43474"/>
        <dbReference type="ChEBI" id="CHEBI:456216"/>
        <dbReference type="EC" id="7.1.2.2"/>
    </reaction>
</comment>
<evidence type="ECO:0000256" key="5">
    <source>
        <dbReference type="ARBA" id="ARBA00022741"/>
    </source>
</evidence>
<evidence type="ECO:0000256" key="1">
    <source>
        <dbReference type="ARBA" id="ARBA00004370"/>
    </source>
</evidence>
<feature type="compositionally biased region" description="Basic and acidic residues" evidence="14">
    <location>
        <begin position="494"/>
        <end position="505"/>
    </location>
</feature>
<dbReference type="InterPro" id="IPR050053">
    <property type="entry name" value="ATPase_alpha/beta_chains"/>
</dbReference>
<feature type="region of interest" description="Disordered" evidence="14">
    <location>
        <begin position="494"/>
        <end position="534"/>
    </location>
</feature>